<accession>A0AAD8LWU9</accession>
<reference evidence="2" key="2">
    <citation type="submission" date="2023-05" db="EMBL/GenBank/DDBJ databases">
        <authorList>
            <person name="Schelkunov M.I."/>
        </authorList>
    </citation>
    <scope>NUCLEOTIDE SEQUENCE</scope>
    <source>
        <strain evidence="2">Hsosn_3</strain>
        <tissue evidence="2">Leaf</tissue>
    </source>
</reference>
<comment type="caution">
    <text evidence="2">The sequence shown here is derived from an EMBL/GenBank/DDBJ whole genome shotgun (WGS) entry which is preliminary data.</text>
</comment>
<feature type="region of interest" description="Disordered" evidence="1">
    <location>
        <begin position="201"/>
        <end position="221"/>
    </location>
</feature>
<keyword evidence="3" id="KW-1185">Reference proteome</keyword>
<gene>
    <name evidence="2" type="ORF">POM88_051915</name>
</gene>
<dbReference type="SUPFAM" id="SSF50249">
    <property type="entry name" value="Nucleic acid-binding proteins"/>
    <property type="match status" value="1"/>
</dbReference>
<evidence type="ECO:0000313" key="2">
    <source>
        <dbReference type="EMBL" id="KAK1353550.1"/>
    </source>
</evidence>
<sequence length="221" mass="24073">MLQETGNVVLSSGDGTKTHCNIDCTTLNELKAAILATTGHTIEPLPPPTKSRLVGSAADALKEATIQDILDTNAPMGKVVIRLLCEATIIDVPRDDGWFYDSCISCPCGVRFDGKIFTCKSCAEPTKKQTEIHGQCWSAGQFRKNPPVVIQDKIGPEIPPLIKKVVGRKCLFEVKVTSYNKPWRDCYTVTRLSETAATATNNNIGIGNNDEPGTSKRQRIP</sequence>
<reference evidence="2" key="1">
    <citation type="submission" date="2023-02" db="EMBL/GenBank/DDBJ databases">
        <title>Genome of toxic invasive species Heracleum sosnowskyi carries increased number of genes despite the absence of recent whole-genome duplications.</title>
        <authorList>
            <person name="Schelkunov M."/>
            <person name="Shtratnikova V."/>
            <person name="Makarenko M."/>
            <person name="Klepikova A."/>
            <person name="Omelchenko D."/>
            <person name="Novikova G."/>
            <person name="Obukhova E."/>
            <person name="Bogdanov V."/>
            <person name="Penin A."/>
            <person name="Logacheva M."/>
        </authorList>
    </citation>
    <scope>NUCLEOTIDE SEQUENCE</scope>
    <source>
        <strain evidence="2">Hsosn_3</strain>
        <tissue evidence="2">Leaf</tissue>
    </source>
</reference>
<dbReference type="PANTHER" id="PTHR47165:SF4">
    <property type="entry name" value="OS03G0429900 PROTEIN"/>
    <property type="match status" value="1"/>
</dbReference>
<organism evidence="2 3">
    <name type="scientific">Heracleum sosnowskyi</name>
    <dbReference type="NCBI Taxonomy" id="360622"/>
    <lineage>
        <taxon>Eukaryota</taxon>
        <taxon>Viridiplantae</taxon>
        <taxon>Streptophyta</taxon>
        <taxon>Embryophyta</taxon>
        <taxon>Tracheophyta</taxon>
        <taxon>Spermatophyta</taxon>
        <taxon>Magnoliopsida</taxon>
        <taxon>eudicotyledons</taxon>
        <taxon>Gunneridae</taxon>
        <taxon>Pentapetalae</taxon>
        <taxon>asterids</taxon>
        <taxon>campanulids</taxon>
        <taxon>Apiales</taxon>
        <taxon>Apiaceae</taxon>
        <taxon>Apioideae</taxon>
        <taxon>apioid superclade</taxon>
        <taxon>Tordylieae</taxon>
        <taxon>Tordyliinae</taxon>
        <taxon>Heracleum</taxon>
    </lineage>
</organism>
<dbReference type="EMBL" id="JAUIZM010000012">
    <property type="protein sequence ID" value="KAK1353550.1"/>
    <property type="molecule type" value="Genomic_DNA"/>
</dbReference>
<protein>
    <recommendedName>
        <fullName evidence="4">Replication factor A C-terminal domain-containing protein</fullName>
    </recommendedName>
</protein>
<dbReference type="AlphaFoldDB" id="A0AAD8LWU9"/>
<evidence type="ECO:0000313" key="3">
    <source>
        <dbReference type="Proteomes" id="UP001237642"/>
    </source>
</evidence>
<dbReference type="Gene3D" id="2.40.50.140">
    <property type="entry name" value="Nucleic acid-binding proteins"/>
    <property type="match status" value="1"/>
</dbReference>
<dbReference type="InterPro" id="IPR012340">
    <property type="entry name" value="NA-bd_OB-fold"/>
</dbReference>
<evidence type="ECO:0008006" key="4">
    <source>
        <dbReference type="Google" id="ProtNLM"/>
    </source>
</evidence>
<proteinExistence type="predicted"/>
<evidence type="ECO:0000256" key="1">
    <source>
        <dbReference type="SAM" id="MobiDB-lite"/>
    </source>
</evidence>
<name>A0AAD8LWU9_9APIA</name>
<dbReference type="Proteomes" id="UP001237642">
    <property type="component" value="Unassembled WGS sequence"/>
</dbReference>
<dbReference type="PANTHER" id="PTHR47165">
    <property type="entry name" value="OS03G0429900 PROTEIN"/>
    <property type="match status" value="1"/>
</dbReference>